<dbReference type="InterPro" id="IPR029026">
    <property type="entry name" value="tRNA_m1G_MTases_N"/>
</dbReference>
<protein>
    <recommendedName>
        <fullName evidence="5">Ribosomal RNA large subunit methyltransferase H</fullName>
        <ecNumber evidence="5">2.1.1.177</ecNumber>
    </recommendedName>
    <alternativeName>
        <fullName evidence="5">23S rRNA (pseudouridine1915-N3)-methyltransferase</fullName>
    </alternativeName>
    <alternativeName>
        <fullName evidence="5">23S rRNA m3Psi1915 methyltransferase</fullName>
    </alternativeName>
    <alternativeName>
        <fullName evidence="5">rRNA (pseudouridine-N3-)-methyltransferase RlmH</fullName>
    </alternativeName>
</protein>
<dbReference type="GO" id="GO:0005737">
    <property type="term" value="C:cytoplasm"/>
    <property type="evidence" value="ECO:0007669"/>
    <property type="project" value="UniProtKB-SubCell"/>
</dbReference>
<comment type="subunit">
    <text evidence="5">Homodimer.</text>
</comment>
<sequence length="150" mass="17311">MKITVITIGKKHEAWIQPGIFRFLERLRPPFATEMVILPHSSFEGDRARQEESERILTRLSSDDFIILLDERGKNLSSPELSDLITSHTNSHVVFIIGGAYGVNDDLRQRSNVVWSLSNLVFPHQLVRLILAEQLYRAQEIYRGSQYHHS</sequence>
<dbReference type="GO" id="GO:0070038">
    <property type="term" value="F:rRNA (pseudouridine-N3-)-methyltransferase activity"/>
    <property type="evidence" value="ECO:0007669"/>
    <property type="project" value="UniProtKB-UniRule"/>
</dbReference>
<evidence type="ECO:0000313" key="6">
    <source>
        <dbReference type="EMBL" id="XDN89115.1"/>
    </source>
</evidence>
<keyword evidence="2 5" id="KW-0808">Transferase</keyword>
<dbReference type="PIRSF" id="PIRSF004505">
    <property type="entry name" value="MT_bac"/>
    <property type="match status" value="1"/>
</dbReference>
<dbReference type="Pfam" id="PF02590">
    <property type="entry name" value="SPOUT_MTase"/>
    <property type="match status" value="1"/>
</dbReference>
<evidence type="ECO:0000256" key="1">
    <source>
        <dbReference type="ARBA" id="ARBA00022603"/>
    </source>
</evidence>
<comment type="catalytic activity">
    <reaction evidence="5">
        <text>pseudouridine(1915) in 23S rRNA + S-adenosyl-L-methionine = N(3)-methylpseudouridine(1915) in 23S rRNA + S-adenosyl-L-homocysteine + H(+)</text>
        <dbReference type="Rhea" id="RHEA:42752"/>
        <dbReference type="Rhea" id="RHEA-COMP:10221"/>
        <dbReference type="Rhea" id="RHEA-COMP:10222"/>
        <dbReference type="ChEBI" id="CHEBI:15378"/>
        <dbReference type="ChEBI" id="CHEBI:57856"/>
        <dbReference type="ChEBI" id="CHEBI:59789"/>
        <dbReference type="ChEBI" id="CHEBI:65314"/>
        <dbReference type="ChEBI" id="CHEBI:74486"/>
        <dbReference type="EC" id="2.1.1.177"/>
    </reaction>
</comment>
<dbReference type="HAMAP" id="MF_00658">
    <property type="entry name" value="23SrRNA_methyltr_H"/>
    <property type="match status" value="1"/>
</dbReference>
<keyword evidence="3 5" id="KW-0949">S-adenosyl-L-methionine</keyword>
<feature type="binding site" evidence="5">
    <location>
        <position position="69"/>
    </location>
    <ligand>
        <name>S-adenosyl-L-methionine</name>
        <dbReference type="ChEBI" id="CHEBI:59789"/>
    </ligand>
</feature>
<dbReference type="Gene3D" id="3.40.1280.10">
    <property type="match status" value="1"/>
</dbReference>
<dbReference type="InterPro" id="IPR003742">
    <property type="entry name" value="RlmH-like"/>
</dbReference>
<name>A0AB39J796_9BACT</name>
<evidence type="ECO:0000256" key="2">
    <source>
        <dbReference type="ARBA" id="ARBA00022679"/>
    </source>
</evidence>
<dbReference type="EMBL" id="CP158487">
    <property type="protein sequence ID" value="XDN89115.1"/>
    <property type="molecule type" value="Genomic_DNA"/>
</dbReference>
<keyword evidence="5" id="KW-0698">rRNA processing</keyword>
<dbReference type="SUPFAM" id="SSF75217">
    <property type="entry name" value="alpha/beta knot"/>
    <property type="match status" value="1"/>
</dbReference>
<evidence type="ECO:0000256" key="5">
    <source>
        <dbReference type="HAMAP-Rule" id="MF_00658"/>
    </source>
</evidence>
<dbReference type="InterPro" id="IPR029028">
    <property type="entry name" value="Alpha/beta_knot_MTases"/>
</dbReference>
<dbReference type="CDD" id="cd18081">
    <property type="entry name" value="RlmH-like"/>
    <property type="match status" value="1"/>
</dbReference>
<dbReference type="RefSeq" id="WP_369000398.1">
    <property type="nucleotide sequence ID" value="NZ_CP158487.1"/>
</dbReference>
<keyword evidence="1 5" id="KW-0489">Methyltransferase</keyword>
<evidence type="ECO:0000256" key="3">
    <source>
        <dbReference type="ARBA" id="ARBA00022691"/>
    </source>
</evidence>
<evidence type="ECO:0000256" key="4">
    <source>
        <dbReference type="ARBA" id="ARBA00038303"/>
    </source>
</evidence>
<comment type="similarity">
    <text evidence="4 5">Belongs to the RNA methyltransferase RlmH family.</text>
</comment>
<comment type="subcellular location">
    <subcellularLocation>
        <location evidence="5">Cytoplasm</location>
    </subcellularLocation>
</comment>
<reference evidence="6" key="1">
    <citation type="submission" date="2024-06" db="EMBL/GenBank/DDBJ databases">
        <authorList>
            <person name="Atkinson C."/>
            <person name="McLean J."/>
            <person name="Gallagher L."/>
            <person name="Bor B."/>
            <person name="Mougous J."/>
        </authorList>
    </citation>
    <scope>NUCLEOTIDE SEQUENCE</scope>
    <source>
        <strain evidence="6">TM7-074</strain>
    </source>
</reference>
<organism evidence="6">
    <name type="scientific">Candidatus Nanosynbacter sp. TM7-074</name>
    <dbReference type="NCBI Taxonomy" id="3158573"/>
    <lineage>
        <taxon>Bacteria</taxon>
        <taxon>Candidatus Saccharimonadota</taxon>
        <taxon>Candidatus Saccharimonadia</taxon>
        <taxon>Candidatus Nanosynbacterales</taxon>
        <taxon>Candidatus Nanosynbacteraceae</taxon>
        <taxon>Candidatus Nanosynbacter</taxon>
    </lineage>
</organism>
<dbReference type="AlphaFoldDB" id="A0AB39J796"/>
<accession>A0AB39J796</accession>
<feature type="binding site" evidence="5">
    <location>
        <begin position="117"/>
        <end position="122"/>
    </location>
    <ligand>
        <name>S-adenosyl-L-methionine</name>
        <dbReference type="ChEBI" id="CHEBI:59789"/>
    </ligand>
</feature>
<feature type="binding site" evidence="5">
    <location>
        <position position="98"/>
    </location>
    <ligand>
        <name>S-adenosyl-L-methionine</name>
        <dbReference type="ChEBI" id="CHEBI:59789"/>
    </ligand>
</feature>
<gene>
    <name evidence="5" type="primary">rlmH</name>
    <name evidence="6" type="ORF">TM074_00130</name>
</gene>
<dbReference type="PANTHER" id="PTHR33603">
    <property type="entry name" value="METHYLTRANSFERASE"/>
    <property type="match status" value="1"/>
</dbReference>
<dbReference type="EC" id="2.1.1.177" evidence="5"/>
<comment type="function">
    <text evidence="5">Specifically methylates the pseudouridine at position 1915 (m3Psi1915) in 23S rRNA.</text>
</comment>
<dbReference type="PANTHER" id="PTHR33603:SF1">
    <property type="entry name" value="RIBOSOMAL RNA LARGE SUBUNIT METHYLTRANSFERASE H"/>
    <property type="match status" value="1"/>
</dbReference>
<proteinExistence type="inferred from homology"/>
<keyword evidence="5" id="KW-0963">Cytoplasm</keyword>